<evidence type="ECO:0000313" key="7">
    <source>
        <dbReference type="Proteomes" id="UP000214646"/>
    </source>
</evidence>
<evidence type="ECO:0000256" key="5">
    <source>
        <dbReference type="SAM" id="SignalP"/>
    </source>
</evidence>
<feature type="repeat" description="WD" evidence="3">
    <location>
        <begin position="239"/>
        <end position="280"/>
    </location>
</feature>
<dbReference type="InterPro" id="IPR015943">
    <property type="entry name" value="WD40/YVTN_repeat-like_dom_sf"/>
</dbReference>
<feature type="chain" id="PRO_5012623823" evidence="5">
    <location>
        <begin position="21"/>
        <end position="1067"/>
    </location>
</feature>
<dbReference type="PROSITE" id="PS50294">
    <property type="entry name" value="WD_REPEATS_REGION"/>
    <property type="match status" value="4"/>
</dbReference>
<dbReference type="PROSITE" id="PS00678">
    <property type="entry name" value="WD_REPEATS_1"/>
    <property type="match status" value="2"/>
</dbReference>
<gene>
    <name evidence="6" type="ORF">FRUB_00604</name>
</gene>
<dbReference type="CDD" id="cd00200">
    <property type="entry name" value="WD40"/>
    <property type="match status" value="1"/>
</dbReference>
<feature type="compositionally biased region" description="Low complexity" evidence="4">
    <location>
        <begin position="364"/>
        <end position="378"/>
    </location>
</feature>
<protein>
    <submittedName>
        <fullName evidence="6">High-affnity carbon uptake protein Hat/HatR</fullName>
    </submittedName>
</protein>
<comment type="caution">
    <text evidence="6">The sequence shown here is derived from an EMBL/GenBank/DDBJ whole genome shotgun (WGS) entry which is preliminary data.</text>
</comment>
<keyword evidence="1 3" id="KW-0853">WD repeat</keyword>
<organism evidence="6 7">
    <name type="scientific">Fimbriiglobus ruber</name>
    <dbReference type="NCBI Taxonomy" id="1908690"/>
    <lineage>
        <taxon>Bacteria</taxon>
        <taxon>Pseudomonadati</taxon>
        <taxon>Planctomycetota</taxon>
        <taxon>Planctomycetia</taxon>
        <taxon>Gemmatales</taxon>
        <taxon>Gemmataceae</taxon>
        <taxon>Fimbriiglobus</taxon>
    </lineage>
</organism>
<dbReference type="PRINTS" id="PR00320">
    <property type="entry name" value="GPROTEINBRPT"/>
</dbReference>
<dbReference type="OrthoDB" id="226265at2"/>
<evidence type="ECO:0000256" key="3">
    <source>
        <dbReference type="PROSITE-ProRule" id="PRU00221"/>
    </source>
</evidence>
<sequence length="1067" mass="112018">MNRFSLVVTAAVVTAAVVVAAPPAPVTALAYRTDGSLLAAGSRGTVVLIDPTTGEAIGELTGQTQRVTALAFSHGGLLAVASGEPGISGLIGLYDATTPTVGKPLASIAAHKDIIYALAFSPDGKTLASAGYDRTIKLWDVTTATTPNLRQTLTDHSDAVYALAWNPKGTLLASGAADRAVKVWDVSTGKRLYTLSDPTDWVYTVAWNPAGTHLTAGGADKSIRTWEAGAKGGKLIRSAFAHDRAVTRLVYAPDGATLYSVGEDRVVKAWDAAKLTEVKVFPAQPDQVLAVALRPDGKQLALGGFDGSVVLFDTASGTAKPLSLTKAANAPRRRPNTAPPKQPESPPKPTRPEIKSLSPNSAPRGTTTRVTFTGTNFGASPKVRSEPAGLTVKPVPAGHAPTQFAADVTIPEQTQPGPFELVVTSDSGESNKARFWVDRFPSTATVGRADSVHSAMVVTTPVTIAGTLDRAGDVDYFRFTATVGQEIGVQVQPSDKAKLDPVVTLTDGSGHVMAEGANGALGYVCPTPGAYVLSVRDREYRGGAALAYRMHVGPTPVVTGVFPLGVARGVETLVNVRGVNLGRVGGLDVRVKPTADAAIGSKLRVPLAIKGDEPVGATEVTVGEFHSVNISADGRATLPAVPGTADGVLAKPGEAHTIRFAAKKGHALIVETQAARLGSPVDSFVEILDATGKPISRATLRCTTKTFTTFRDNDSNTSGIRLEYWNELAMDDLLYVGGELTRIRELPKGPDDDCQFYAEDGKRLGFLGTTPTFHYLGSSMYKVEVHPPGSVFPPNGMPVFSLYYRNDDGGPGYGKDSAIFFDPPADGDYLARVSDSSGVGGPAHAYRLTVRPPRPDFTVKFTPTAPKVWKGGAVPVTITASRLDGFEGPIRVQFEGLPAPLHAPSTIIDARQQTTAVALAADAGAVSGAGTPLRLVARATIGGREVIREATGSTPTLAEPGDLVTTVSSSELTIRPGTESRLTVRVERRDGHAGRVPLDVRGLPHGVRVLNIGLNGILILPGATEREIVVYAEPWVKPTDRPFVVLARSERKGTEHAAPAVVLKVRQ</sequence>
<feature type="signal peptide" evidence="5">
    <location>
        <begin position="1"/>
        <end position="20"/>
    </location>
</feature>
<evidence type="ECO:0000313" key="6">
    <source>
        <dbReference type="EMBL" id="OWK46905.1"/>
    </source>
</evidence>
<feature type="region of interest" description="Disordered" evidence="4">
    <location>
        <begin position="322"/>
        <end position="388"/>
    </location>
</feature>
<dbReference type="AlphaFoldDB" id="A0A225EEX0"/>
<dbReference type="SUPFAM" id="SSF50978">
    <property type="entry name" value="WD40 repeat-like"/>
    <property type="match status" value="1"/>
</dbReference>
<reference evidence="7" key="1">
    <citation type="submission" date="2017-06" db="EMBL/GenBank/DDBJ databases">
        <title>Genome analysis of Fimbriiglobus ruber SP5, the first member of the order Planctomycetales with confirmed chitinolytic capability.</title>
        <authorList>
            <person name="Ravin N.V."/>
            <person name="Rakitin A.L."/>
            <person name="Ivanova A.A."/>
            <person name="Beletsky A.V."/>
            <person name="Kulichevskaya I.S."/>
            <person name="Mardanov A.V."/>
            <person name="Dedysh S.N."/>
        </authorList>
    </citation>
    <scope>NUCLEOTIDE SEQUENCE [LARGE SCALE GENOMIC DNA]</scope>
    <source>
        <strain evidence="7">SP5</strain>
    </source>
</reference>
<dbReference type="Gene3D" id="2.130.10.10">
    <property type="entry name" value="YVTN repeat-like/Quinoprotein amine dehydrogenase"/>
    <property type="match status" value="2"/>
</dbReference>
<dbReference type="PROSITE" id="PS50082">
    <property type="entry name" value="WD_REPEATS_2"/>
    <property type="match status" value="4"/>
</dbReference>
<feature type="repeat" description="WD" evidence="3">
    <location>
        <begin position="195"/>
        <end position="227"/>
    </location>
</feature>
<dbReference type="InterPro" id="IPR020472">
    <property type="entry name" value="WD40_PAC1"/>
</dbReference>
<accession>A0A225EEX0</accession>
<proteinExistence type="predicted"/>
<evidence type="ECO:0000256" key="2">
    <source>
        <dbReference type="ARBA" id="ARBA00022737"/>
    </source>
</evidence>
<dbReference type="Gene3D" id="2.60.40.10">
    <property type="entry name" value="Immunoglobulins"/>
    <property type="match status" value="1"/>
</dbReference>
<dbReference type="InterPro" id="IPR050349">
    <property type="entry name" value="WD_LIS1/nudF_dynein_reg"/>
</dbReference>
<dbReference type="InterPro" id="IPR019775">
    <property type="entry name" value="WD40_repeat_CS"/>
</dbReference>
<evidence type="ECO:0000256" key="4">
    <source>
        <dbReference type="SAM" id="MobiDB-lite"/>
    </source>
</evidence>
<dbReference type="InterPro" id="IPR013783">
    <property type="entry name" value="Ig-like_fold"/>
</dbReference>
<dbReference type="PANTHER" id="PTHR44129">
    <property type="entry name" value="WD REPEAT-CONTAINING PROTEIN POP1"/>
    <property type="match status" value="1"/>
</dbReference>
<dbReference type="Pfam" id="PF00400">
    <property type="entry name" value="WD40"/>
    <property type="match status" value="5"/>
</dbReference>
<keyword evidence="5" id="KW-0732">Signal</keyword>
<feature type="repeat" description="WD" evidence="3">
    <location>
        <begin position="108"/>
        <end position="149"/>
    </location>
</feature>
<dbReference type="InterPro" id="IPR036322">
    <property type="entry name" value="WD40_repeat_dom_sf"/>
</dbReference>
<evidence type="ECO:0000256" key="1">
    <source>
        <dbReference type="ARBA" id="ARBA00022574"/>
    </source>
</evidence>
<dbReference type="Gene3D" id="2.60.120.380">
    <property type="match status" value="1"/>
</dbReference>
<dbReference type="EMBL" id="NIDE01000001">
    <property type="protein sequence ID" value="OWK46905.1"/>
    <property type="molecule type" value="Genomic_DNA"/>
</dbReference>
<keyword evidence="2" id="KW-0677">Repeat</keyword>
<dbReference type="RefSeq" id="WP_088252071.1">
    <property type="nucleotide sequence ID" value="NZ_NIDE01000001.1"/>
</dbReference>
<dbReference type="SMART" id="SM00320">
    <property type="entry name" value="WD40"/>
    <property type="match status" value="7"/>
</dbReference>
<keyword evidence="7" id="KW-1185">Reference proteome</keyword>
<name>A0A225EEX0_9BACT</name>
<dbReference type="Proteomes" id="UP000214646">
    <property type="component" value="Unassembled WGS sequence"/>
</dbReference>
<feature type="repeat" description="WD" evidence="3">
    <location>
        <begin position="153"/>
        <end position="194"/>
    </location>
</feature>
<dbReference type="InterPro" id="IPR001680">
    <property type="entry name" value="WD40_rpt"/>
</dbReference>
<feature type="compositionally biased region" description="Pro residues" evidence="4">
    <location>
        <begin position="337"/>
        <end position="349"/>
    </location>
</feature>